<organism evidence="2 3">
    <name type="scientific">Adonisia turfae CCMR0081</name>
    <dbReference type="NCBI Taxonomy" id="2292702"/>
    <lineage>
        <taxon>Bacteria</taxon>
        <taxon>Bacillati</taxon>
        <taxon>Cyanobacteriota</taxon>
        <taxon>Adonisia</taxon>
        <taxon>Adonisia turfae</taxon>
    </lineage>
</organism>
<protein>
    <submittedName>
        <fullName evidence="2">Caspase family protein</fullName>
    </submittedName>
</protein>
<dbReference type="AlphaFoldDB" id="A0A6M0RK92"/>
<dbReference type="PANTHER" id="PTHR48104">
    <property type="entry name" value="METACASPASE-4"/>
    <property type="match status" value="1"/>
</dbReference>
<dbReference type="Gene3D" id="3.40.50.1460">
    <property type="match status" value="1"/>
</dbReference>
<comment type="caution">
    <text evidence="2">The sequence shown here is derived from an EMBL/GenBank/DDBJ whole genome shotgun (WGS) entry which is preliminary data.</text>
</comment>
<dbReference type="GO" id="GO:0006508">
    <property type="term" value="P:proteolysis"/>
    <property type="evidence" value="ECO:0007669"/>
    <property type="project" value="InterPro"/>
</dbReference>
<keyword evidence="3" id="KW-1185">Reference proteome</keyword>
<reference evidence="2 3" key="1">
    <citation type="journal article" date="2020" name="Microb. Ecol.">
        <title>Ecogenomics of the Marine Benthic Filamentous Cyanobacterium Adonisia.</title>
        <authorList>
            <person name="Walter J.M."/>
            <person name="Coutinho F.H."/>
            <person name="Leomil L."/>
            <person name="Hargreaves P.I."/>
            <person name="Campeao M.E."/>
            <person name="Vieira V.V."/>
            <person name="Silva B.S."/>
            <person name="Fistarol G.O."/>
            <person name="Salomon P.S."/>
            <person name="Sawabe T."/>
            <person name="Mino S."/>
            <person name="Hosokawa M."/>
            <person name="Miyashita H."/>
            <person name="Maruyama F."/>
            <person name="van Verk M.C."/>
            <person name="Dutilh B.E."/>
            <person name="Thompson C.C."/>
            <person name="Thompson F.L."/>
        </authorList>
    </citation>
    <scope>NUCLEOTIDE SEQUENCE [LARGE SCALE GENOMIC DNA]</scope>
    <source>
        <strain evidence="2 3">CCMR0081</strain>
    </source>
</reference>
<dbReference type="SUPFAM" id="SSF52129">
    <property type="entry name" value="Caspase-like"/>
    <property type="match status" value="1"/>
</dbReference>
<name>A0A6M0RK92_9CYAN</name>
<dbReference type="PANTHER" id="PTHR48104:SF30">
    <property type="entry name" value="METACASPASE-1"/>
    <property type="match status" value="1"/>
</dbReference>
<dbReference type="EMBL" id="QXHD01000004">
    <property type="protein sequence ID" value="NEZ56678.1"/>
    <property type="molecule type" value="Genomic_DNA"/>
</dbReference>
<evidence type="ECO:0000313" key="2">
    <source>
        <dbReference type="EMBL" id="NEZ56678.1"/>
    </source>
</evidence>
<dbReference type="InterPro" id="IPR050452">
    <property type="entry name" value="Metacaspase"/>
</dbReference>
<proteinExistence type="predicted"/>
<dbReference type="PIRSF" id="PIRSF007398">
    <property type="entry name" value="Sll0148_caspase"/>
    <property type="match status" value="1"/>
</dbReference>
<dbReference type="Pfam" id="PF00656">
    <property type="entry name" value="Peptidase_C14"/>
    <property type="match status" value="1"/>
</dbReference>
<dbReference type="GO" id="GO:0005737">
    <property type="term" value="C:cytoplasm"/>
    <property type="evidence" value="ECO:0007669"/>
    <property type="project" value="TreeGrafter"/>
</dbReference>
<dbReference type="InterPro" id="IPR011600">
    <property type="entry name" value="Pept_C14_caspase"/>
</dbReference>
<sequence length="708" mass="77476">MKRREFLSATGVILGAFGLSQSQLLGWQQALADPSRRKLALLIGINQYPNGVLGKDVDPFKGCLTDVELQRQLLLYRFGFDPNNIVTLVDAQATQIGILDALYQLTQTSNTSDFVVVHFSGCGSQLALGEKRIKTWVPVDGYLPTAAQPLSRDVPVSWVKQILAKLKTKQVFTVVDAGYSQLDEMLSSGYRVRSRRIIPTVEDVYCPPLSMDGTSEVEKLQIAAEPSFFPGDLLMAARDGQPVIERQWSDFGAGLFTYGLTRYLWATQLPAKLSAVMRGAQESILPLVPNQTPYWTTQTADEHAVYGDADLPCLDAVIMAVEGRSATLWLGGLPADVVQCSERLGFARQLDSDEQVVMVRSQTGLSSRIKLPDGEPWPVGQPLYETMRVLPKDLPLVVALDSSLERIERVDATSALAALSFVDSTDDIHPADCMLGQVRSEIADRGDLPTMPVVRQGYGLFTPTRTLVVGTLAKQDEAVKMAVARLSPKLKTMLAMKLLRLSDNQTSSHLAVRLNLLLAGETEKLLLQHETRQASGRASKSRLADAVSRQNRPVEFSKGAQLRYQALNFGSTPVYAMLLAFDAKDRMQAFFPPSDGQPYAIESLQTALTLLPGTSTSLPTQNAWVVDDSEGRVETYLVCSTNPLTNCWKVLLSMANTASNQRVTLGDNALPLVQALLDDISGGEDVDDDSYTLSAARWATVGCHYSII</sequence>
<dbReference type="RefSeq" id="WP_163698683.1">
    <property type="nucleotide sequence ID" value="NZ_QXHD01000004.1"/>
</dbReference>
<dbReference type="InterPro" id="IPR029030">
    <property type="entry name" value="Caspase-like_dom_sf"/>
</dbReference>
<evidence type="ECO:0000259" key="1">
    <source>
        <dbReference type="Pfam" id="PF00656"/>
    </source>
</evidence>
<evidence type="ECO:0000313" key="3">
    <source>
        <dbReference type="Proteomes" id="UP000481033"/>
    </source>
</evidence>
<dbReference type="Proteomes" id="UP000481033">
    <property type="component" value="Unassembled WGS sequence"/>
</dbReference>
<dbReference type="InterPro" id="IPR011189">
    <property type="entry name" value="UCP_caspase_lke"/>
</dbReference>
<accession>A0A6M0RK92</accession>
<gene>
    <name evidence="2" type="ORF">DXZ20_13525</name>
</gene>
<dbReference type="GO" id="GO:0004197">
    <property type="term" value="F:cysteine-type endopeptidase activity"/>
    <property type="evidence" value="ECO:0007669"/>
    <property type="project" value="InterPro"/>
</dbReference>
<feature type="domain" description="Peptidase C14 caspase" evidence="1">
    <location>
        <begin position="37"/>
        <end position="179"/>
    </location>
</feature>